<dbReference type="Pfam" id="PF13366">
    <property type="entry name" value="PDDEXK_3"/>
    <property type="match status" value="1"/>
</dbReference>
<sequence length="130" mass="15179">MANLICKDECYKIIGACFEVYNDKGCGFLESVYQECLVIEHEYQQIPFVPQQALRLFYRGKELKQKFIPDFICYEKIILEIKAVSKLTDEHRAQVINYLNATGFELGLLVNFGGHPQLEWERLVHTKKES</sequence>
<dbReference type="RefSeq" id="WP_146598129.1">
    <property type="nucleotide sequence ID" value="NZ_SJPY01000001.1"/>
</dbReference>
<keyword evidence="2" id="KW-1185">Reference proteome</keyword>
<dbReference type="InterPro" id="IPR026350">
    <property type="entry name" value="GxxExxY"/>
</dbReference>
<dbReference type="Proteomes" id="UP000315471">
    <property type="component" value="Unassembled WGS sequence"/>
</dbReference>
<name>A0A5C6E8V0_9BACT</name>
<reference evidence="1 2" key="1">
    <citation type="submission" date="2019-02" db="EMBL/GenBank/DDBJ databases">
        <title>Deep-cultivation of Planctomycetes and their phenomic and genomic characterization uncovers novel biology.</title>
        <authorList>
            <person name="Wiegand S."/>
            <person name="Jogler M."/>
            <person name="Boedeker C."/>
            <person name="Pinto D."/>
            <person name="Vollmers J."/>
            <person name="Rivas-Marin E."/>
            <person name="Kohn T."/>
            <person name="Peeters S.H."/>
            <person name="Heuer A."/>
            <person name="Rast P."/>
            <person name="Oberbeckmann S."/>
            <person name="Bunk B."/>
            <person name="Jeske O."/>
            <person name="Meyerdierks A."/>
            <person name="Storesund J.E."/>
            <person name="Kallscheuer N."/>
            <person name="Luecker S."/>
            <person name="Lage O.M."/>
            <person name="Pohl T."/>
            <person name="Merkel B.J."/>
            <person name="Hornburger P."/>
            <person name="Mueller R.-W."/>
            <person name="Bruemmer F."/>
            <person name="Labrenz M."/>
            <person name="Spormann A.M."/>
            <person name="Op Den Camp H."/>
            <person name="Overmann J."/>
            <person name="Amann R."/>
            <person name="Jetten M.S.M."/>
            <person name="Mascher T."/>
            <person name="Medema M.H."/>
            <person name="Devos D.P."/>
            <person name="Kaster A.-K."/>
            <person name="Ovreas L."/>
            <person name="Rohde M."/>
            <person name="Galperin M.Y."/>
            <person name="Jogler C."/>
        </authorList>
    </citation>
    <scope>NUCLEOTIDE SEQUENCE [LARGE SCALE GENOMIC DNA]</scope>
    <source>
        <strain evidence="1 2">Q31b</strain>
    </source>
</reference>
<comment type="caution">
    <text evidence="1">The sequence shown here is derived from an EMBL/GenBank/DDBJ whole genome shotgun (WGS) entry which is preliminary data.</text>
</comment>
<protein>
    <recommendedName>
        <fullName evidence="3">GxxExxY protein</fullName>
    </recommendedName>
</protein>
<proteinExistence type="predicted"/>
<dbReference type="OrthoDB" id="9798792at2"/>
<organism evidence="1 2">
    <name type="scientific">Novipirellula aureliae</name>
    <dbReference type="NCBI Taxonomy" id="2527966"/>
    <lineage>
        <taxon>Bacteria</taxon>
        <taxon>Pseudomonadati</taxon>
        <taxon>Planctomycetota</taxon>
        <taxon>Planctomycetia</taxon>
        <taxon>Pirellulales</taxon>
        <taxon>Pirellulaceae</taxon>
        <taxon>Novipirellula</taxon>
    </lineage>
</organism>
<dbReference type="AlphaFoldDB" id="A0A5C6E8V0"/>
<dbReference type="NCBIfam" id="TIGR04256">
    <property type="entry name" value="GxxExxY"/>
    <property type="match status" value="1"/>
</dbReference>
<dbReference type="EMBL" id="SJPY01000001">
    <property type="protein sequence ID" value="TWU45422.1"/>
    <property type="molecule type" value="Genomic_DNA"/>
</dbReference>
<accession>A0A5C6E8V0</accession>
<evidence type="ECO:0000313" key="2">
    <source>
        <dbReference type="Proteomes" id="UP000315471"/>
    </source>
</evidence>
<gene>
    <name evidence="1" type="ORF">Q31b_05940</name>
</gene>
<evidence type="ECO:0000313" key="1">
    <source>
        <dbReference type="EMBL" id="TWU45422.1"/>
    </source>
</evidence>
<evidence type="ECO:0008006" key="3">
    <source>
        <dbReference type="Google" id="ProtNLM"/>
    </source>
</evidence>